<protein>
    <submittedName>
        <fullName evidence="1">Uncharacterized protein</fullName>
    </submittedName>
</protein>
<evidence type="ECO:0000313" key="1">
    <source>
        <dbReference type="EMBL" id="CAB4154256.1"/>
    </source>
</evidence>
<reference evidence="1" key="1">
    <citation type="submission" date="2020-04" db="EMBL/GenBank/DDBJ databases">
        <authorList>
            <person name="Chiriac C."/>
            <person name="Salcher M."/>
            <person name="Ghai R."/>
            <person name="Kavagutti S V."/>
        </authorList>
    </citation>
    <scope>NUCLEOTIDE SEQUENCE</scope>
</reference>
<accession>A0A6J5N8E5</accession>
<name>A0A6J5N8E5_9CAUD</name>
<gene>
    <name evidence="1" type="ORF">UFOVP631_23</name>
</gene>
<proteinExistence type="predicted"/>
<organism evidence="1">
    <name type="scientific">uncultured Caudovirales phage</name>
    <dbReference type="NCBI Taxonomy" id="2100421"/>
    <lineage>
        <taxon>Viruses</taxon>
        <taxon>Duplodnaviria</taxon>
        <taxon>Heunggongvirae</taxon>
        <taxon>Uroviricota</taxon>
        <taxon>Caudoviricetes</taxon>
        <taxon>Peduoviridae</taxon>
        <taxon>Maltschvirus</taxon>
        <taxon>Maltschvirus maltsch</taxon>
    </lineage>
</organism>
<sequence>MNEKELAERIIAEAQRWTENQFTLQDGVPGMTAQTRNEAKARIELIEHIKHTYKEMRENA</sequence>
<dbReference type="EMBL" id="LR796611">
    <property type="protein sequence ID" value="CAB4154256.1"/>
    <property type="molecule type" value="Genomic_DNA"/>
</dbReference>